<name>A0ABQ1ZWK6_9BACT</name>
<evidence type="ECO:0000256" key="1">
    <source>
        <dbReference type="ARBA" id="ARBA00009600"/>
    </source>
</evidence>
<dbReference type="Proteomes" id="UP000637774">
    <property type="component" value="Unassembled WGS sequence"/>
</dbReference>
<dbReference type="EMBL" id="BMGY01000003">
    <property type="protein sequence ID" value="GGH80433.1"/>
    <property type="molecule type" value="Genomic_DNA"/>
</dbReference>
<dbReference type="Gene3D" id="3.40.1740.10">
    <property type="entry name" value="VC0467-like"/>
    <property type="match status" value="1"/>
</dbReference>
<comment type="caution">
    <text evidence="2">The sequence shown here is derived from an EMBL/GenBank/DDBJ whole genome shotgun (WGS) entry which is preliminary data.</text>
</comment>
<dbReference type="PANTHER" id="PTHR30327:SF1">
    <property type="entry name" value="UPF0301 PROTEIN YQGE"/>
    <property type="match status" value="1"/>
</dbReference>
<dbReference type="PANTHER" id="PTHR30327">
    <property type="entry name" value="UNCHARACTERIZED PROTEIN YQGE"/>
    <property type="match status" value="1"/>
</dbReference>
<evidence type="ECO:0000313" key="3">
    <source>
        <dbReference type="Proteomes" id="UP000637774"/>
    </source>
</evidence>
<accession>A0ABQ1ZWK6</accession>
<proteinExistence type="inferred from homology"/>
<keyword evidence="3" id="KW-1185">Reference proteome</keyword>
<evidence type="ECO:0000313" key="2">
    <source>
        <dbReference type="EMBL" id="GGH80433.1"/>
    </source>
</evidence>
<protein>
    <submittedName>
        <fullName evidence="2">UPF0301 protein</fullName>
    </submittedName>
</protein>
<gene>
    <name evidence="2" type="ORF">GCM10011495_05650</name>
</gene>
<organism evidence="2 3">
    <name type="scientific">Hymenobacter frigidus</name>
    <dbReference type="NCBI Taxonomy" id="1524095"/>
    <lineage>
        <taxon>Bacteria</taxon>
        <taxon>Pseudomonadati</taxon>
        <taxon>Bacteroidota</taxon>
        <taxon>Cytophagia</taxon>
        <taxon>Cytophagales</taxon>
        <taxon>Hymenobacteraceae</taxon>
        <taxon>Hymenobacter</taxon>
    </lineage>
</organism>
<sequence>MRFGLQGTTKCQRAERRSFVWLVGSHYLFPENMRPGTLLISQPFLGDPNFARSVVLLCRDEPEHGSFGLVLNRLTSITLGDVLDLPPQAGSGAAELPLYVGGPVEPNTLHYLHRQADLPGANDLGQDVYWGGDFELLLGLIGSGAVAADEVRLFVGYSGWSAGQLAGEMQGQSWIRHPASAGKVFTLSSDAFWREILREKGGRFKVLANYPVDPRLN</sequence>
<dbReference type="InterPro" id="IPR003774">
    <property type="entry name" value="AlgH-like"/>
</dbReference>
<reference evidence="3" key="1">
    <citation type="journal article" date="2019" name="Int. J. Syst. Evol. Microbiol.">
        <title>The Global Catalogue of Microorganisms (GCM) 10K type strain sequencing project: providing services to taxonomists for standard genome sequencing and annotation.</title>
        <authorList>
            <consortium name="The Broad Institute Genomics Platform"/>
            <consortium name="The Broad Institute Genome Sequencing Center for Infectious Disease"/>
            <person name="Wu L."/>
            <person name="Ma J."/>
        </authorList>
    </citation>
    <scope>NUCLEOTIDE SEQUENCE [LARGE SCALE GENOMIC DNA]</scope>
    <source>
        <strain evidence="3">CGMCC 1.14966</strain>
    </source>
</reference>
<dbReference type="Pfam" id="PF02622">
    <property type="entry name" value="DUF179"/>
    <property type="match status" value="1"/>
</dbReference>
<dbReference type="SUPFAM" id="SSF143456">
    <property type="entry name" value="VC0467-like"/>
    <property type="match status" value="1"/>
</dbReference>
<comment type="similarity">
    <text evidence="1">Belongs to the UPF0301 (AlgH) family.</text>
</comment>